<evidence type="ECO:0000313" key="6">
    <source>
        <dbReference type="Proteomes" id="UP000502657"/>
    </source>
</evidence>
<dbReference type="InterPro" id="IPR045851">
    <property type="entry name" value="AMP-bd_C_sf"/>
</dbReference>
<dbReference type="Gene3D" id="3.40.50.12780">
    <property type="entry name" value="N-terminal domain of ligase-like"/>
    <property type="match status" value="1"/>
</dbReference>
<dbReference type="Proteomes" id="UP000502006">
    <property type="component" value="Chromosome"/>
</dbReference>
<dbReference type="Proteomes" id="UP000502657">
    <property type="component" value="Chromosome"/>
</dbReference>
<evidence type="ECO:0000313" key="4">
    <source>
        <dbReference type="EMBL" id="QJT37466.1"/>
    </source>
</evidence>
<dbReference type="AlphaFoldDB" id="A0A6M4YWS7"/>
<dbReference type="PROSITE" id="PS00455">
    <property type="entry name" value="AMP_BINDING"/>
    <property type="match status" value="1"/>
</dbReference>
<organism evidence="3 5">
    <name type="scientific">Aeromonas media</name>
    <dbReference type="NCBI Taxonomy" id="651"/>
    <lineage>
        <taxon>Bacteria</taxon>
        <taxon>Pseudomonadati</taxon>
        <taxon>Pseudomonadota</taxon>
        <taxon>Gammaproteobacteria</taxon>
        <taxon>Aeromonadales</taxon>
        <taxon>Aeromonadaceae</taxon>
        <taxon>Aeromonas</taxon>
    </lineage>
</organism>
<protein>
    <submittedName>
        <fullName evidence="3">Long-chain acyl-CoA synthetase</fullName>
    </submittedName>
</protein>
<dbReference type="EMBL" id="CP038444">
    <property type="protein sequence ID" value="QJT29744.1"/>
    <property type="molecule type" value="Genomic_DNA"/>
</dbReference>
<keyword evidence="6" id="KW-1185">Reference proteome</keyword>
<dbReference type="GO" id="GO:0016874">
    <property type="term" value="F:ligase activity"/>
    <property type="evidence" value="ECO:0007669"/>
    <property type="project" value="UniProtKB-KW"/>
</dbReference>
<dbReference type="Gene3D" id="3.30.300.30">
    <property type="match status" value="1"/>
</dbReference>
<feature type="domain" description="AMP-dependent synthetase/ligase" evidence="2">
    <location>
        <begin position="8"/>
        <end position="337"/>
    </location>
</feature>
<dbReference type="CDD" id="cd05907">
    <property type="entry name" value="VL_LC_FACS_like"/>
    <property type="match status" value="1"/>
</dbReference>
<proteinExistence type="predicted"/>
<gene>
    <name evidence="3" type="ORF">E4186_05610</name>
    <name evidence="4" type="ORF">E4188_01965</name>
</gene>
<dbReference type="EMBL" id="CP038448">
    <property type="protein sequence ID" value="QJT37466.1"/>
    <property type="molecule type" value="Genomic_DNA"/>
</dbReference>
<keyword evidence="1" id="KW-0436">Ligase</keyword>
<name>A0A6M4YWS7_AERME</name>
<accession>A0A6M4YWS7</accession>
<sequence>MSLFDAIARHASLTPRQPALQGSQGALDYQTLWQQIQHLADRLQQAGIRRLALQLDNGLPWALLDLACTRAGIVVIPVPHFFSPAQQSWLLESSGADALVGPEHEGWQAAAPLILMTGTADEQDLPLWRRTPLAPPALPDGTAKITYTSGTTGQPKGVCLSLAQMMAVCESLALRVAPARVEQHLTLLPLATLLENLTGLYVPLLTGACSRIPSLGELGFTGSSTLDPAMLGQALARWPSHSLVLVPELLRLLLALCANTPPLAERLKGLRFVAVGGGKVAPALIAHARALGLPVYEGYGLSECGSVVALNGPDDDRPGSVGRPLPHCHVTLAADGEVMVSGSAMLGYLGEEAPATPTIATGDLGHLDAEGYLHITGRKKNVQITAFGRNFSPEWVEAQAQLCPAIVRIVIFGDGQPANVALIQPLPGTQFQLAEQIARLNQQLPDYARIHHWLPVALDQHPGLLTANGRPRRNEIYHHFSRQIDQCLTQGLTGESS</sequence>
<dbReference type="PANTHER" id="PTHR43767:SF8">
    <property type="entry name" value="LONG-CHAIN-FATTY-ACID--COA LIGASE"/>
    <property type="match status" value="1"/>
</dbReference>
<reference evidence="5 6" key="1">
    <citation type="submission" date="2019-03" db="EMBL/GenBank/DDBJ databases">
        <title>Novel transposon Tn6433 accelerates the dissemination of tet(E) in Aeromonas from aerobic biofilm under oxytetracycline stress.</title>
        <authorList>
            <person name="Shi Y."/>
            <person name="Tian Z."/>
            <person name="Zhang Y."/>
            <person name="Zhang H."/>
            <person name="Yang M."/>
        </authorList>
    </citation>
    <scope>NUCLEOTIDE SEQUENCE [LARGE SCALE GENOMIC DNA]</scope>
    <source>
        <strain evidence="4 6">R50-22</strain>
        <strain evidence="3 5">T5-8</strain>
    </source>
</reference>
<dbReference type="InterPro" id="IPR020845">
    <property type="entry name" value="AMP-binding_CS"/>
</dbReference>
<evidence type="ECO:0000259" key="2">
    <source>
        <dbReference type="Pfam" id="PF00501"/>
    </source>
</evidence>
<dbReference type="InterPro" id="IPR000873">
    <property type="entry name" value="AMP-dep_synth/lig_dom"/>
</dbReference>
<dbReference type="InterPro" id="IPR042099">
    <property type="entry name" value="ANL_N_sf"/>
</dbReference>
<dbReference type="SUPFAM" id="SSF56801">
    <property type="entry name" value="Acetyl-CoA synthetase-like"/>
    <property type="match status" value="1"/>
</dbReference>
<dbReference type="RefSeq" id="WP_171268647.1">
    <property type="nucleotide sequence ID" value="NZ_CP038443.1"/>
</dbReference>
<evidence type="ECO:0000313" key="3">
    <source>
        <dbReference type="EMBL" id="QJT29744.1"/>
    </source>
</evidence>
<evidence type="ECO:0000256" key="1">
    <source>
        <dbReference type="ARBA" id="ARBA00022598"/>
    </source>
</evidence>
<dbReference type="InterPro" id="IPR050237">
    <property type="entry name" value="ATP-dep_AMP-bd_enzyme"/>
</dbReference>
<dbReference type="Pfam" id="PF00501">
    <property type="entry name" value="AMP-binding"/>
    <property type="match status" value="1"/>
</dbReference>
<dbReference type="PANTHER" id="PTHR43767">
    <property type="entry name" value="LONG-CHAIN-FATTY-ACID--COA LIGASE"/>
    <property type="match status" value="1"/>
</dbReference>
<evidence type="ECO:0000313" key="5">
    <source>
        <dbReference type="Proteomes" id="UP000502006"/>
    </source>
</evidence>
<dbReference type="Pfam" id="PF23562">
    <property type="entry name" value="AMP-binding_C_3"/>
    <property type="match status" value="1"/>
</dbReference>